<dbReference type="GO" id="GO:0046982">
    <property type="term" value="F:protein heterodimerization activity"/>
    <property type="evidence" value="ECO:0007669"/>
    <property type="project" value="InterPro"/>
</dbReference>
<comment type="caution">
    <text evidence="2">The sequence shown here is derived from an EMBL/GenBank/DDBJ whole genome shotgun (WGS) entry which is preliminary data.</text>
</comment>
<dbReference type="Pfam" id="PF10384">
    <property type="entry name" value="Scm3"/>
    <property type="match status" value="1"/>
</dbReference>
<feature type="region of interest" description="Disordered" evidence="1">
    <location>
        <begin position="1"/>
        <end position="42"/>
    </location>
</feature>
<dbReference type="InterPro" id="IPR009072">
    <property type="entry name" value="Histone-fold"/>
</dbReference>
<dbReference type="AlphaFoldDB" id="A0A9N9ESG7"/>
<sequence>MLKPQKPVTRAKRSKTISIKKKQGKSATKKNQGKLKPRTANSIDYLRGQSQSRLKSSWANIIKRYKDVSDEEADVIDINSQEVIVDRGAIQKGYVHTFGKESDFRYSSSPSEEDDDTIWWSDLLSEDEIGIVDTTDLKSESIDLSKEKTKYIKESFLEDTDEISLWIDGHLSRANSDPNILIEDPETESGVEDENSSCNDTDSIEIPCDTSSDEQPIQPSCLEYGCKGNIENLVKRINYYDIESGSEGFETCSDYE</sequence>
<reference evidence="2" key="1">
    <citation type="submission" date="2021-06" db="EMBL/GenBank/DDBJ databases">
        <authorList>
            <person name="Kallberg Y."/>
            <person name="Tangrot J."/>
            <person name="Rosling A."/>
        </authorList>
    </citation>
    <scope>NUCLEOTIDE SEQUENCE</scope>
    <source>
        <strain evidence="2">CL551</strain>
    </source>
</reference>
<dbReference type="GO" id="GO:0005634">
    <property type="term" value="C:nucleus"/>
    <property type="evidence" value="ECO:0007669"/>
    <property type="project" value="InterPro"/>
</dbReference>
<dbReference type="Gene3D" id="1.10.20.10">
    <property type="entry name" value="Histone, subunit A"/>
    <property type="match status" value="1"/>
</dbReference>
<dbReference type="Proteomes" id="UP000789342">
    <property type="component" value="Unassembled WGS sequence"/>
</dbReference>
<feature type="compositionally biased region" description="Acidic residues" evidence="1">
    <location>
        <begin position="183"/>
        <end position="195"/>
    </location>
</feature>
<keyword evidence="3" id="KW-1185">Reference proteome</keyword>
<feature type="compositionally biased region" description="Basic residues" evidence="1">
    <location>
        <begin position="9"/>
        <end position="37"/>
    </location>
</feature>
<evidence type="ECO:0000256" key="1">
    <source>
        <dbReference type="SAM" id="MobiDB-lite"/>
    </source>
</evidence>
<feature type="region of interest" description="Disordered" evidence="1">
    <location>
        <begin position="177"/>
        <end position="214"/>
    </location>
</feature>
<accession>A0A9N9ESG7</accession>
<gene>
    <name evidence="2" type="ORF">AMORRO_LOCUS11526</name>
</gene>
<proteinExistence type="predicted"/>
<dbReference type="GO" id="GO:0042393">
    <property type="term" value="F:histone binding"/>
    <property type="evidence" value="ECO:0007669"/>
    <property type="project" value="InterPro"/>
</dbReference>
<dbReference type="EMBL" id="CAJVPV010014856">
    <property type="protein sequence ID" value="CAG8688337.1"/>
    <property type="molecule type" value="Genomic_DNA"/>
</dbReference>
<protein>
    <submittedName>
        <fullName evidence="2">9082_t:CDS:1</fullName>
    </submittedName>
</protein>
<evidence type="ECO:0000313" key="2">
    <source>
        <dbReference type="EMBL" id="CAG8688337.1"/>
    </source>
</evidence>
<evidence type="ECO:0000313" key="3">
    <source>
        <dbReference type="Proteomes" id="UP000789342"/>
    </source>
</evidence>
<organism evidence="2 3">
    <name type="scientific">Acaulospora morrowiae</name>
    <dbReference type="NCBI Taxonomy" id="94023"/>
    <lineage>
        <taxon>Eukaryota</taxon>
        <taxon>Fungi</taxon>
        <taxon>Fungi incertae sedis</taxon>
        <taxon>Mucoromycota</taxon>
        <taxon>Glomeromycotina</taxon>
        <taxon>Glomeromycetes</taxon>
        <taxon>Diversisporales</taxon>
        <taxon>Acaulosporaceae</taxon>
        <taxon>Acaulospora</taxon>
    </lineage>
</organism>
<dbReference type="OrthoDB" id="2420608at2759"/>
<name>A0A9N9ESG7_9GLOM</name>
<dbReference type="InterPro" id="IPR018465">
    <property type="entry name" value="Scm3/HJURP"/>
</dbReference>